<dbReference type="SUPFAM" id="SSF49879">
    <property type="entry name" value="SMAD/FHA domain"/>
    <property type="match status" value="1"/>
</dbReference>
<feature type="domain" description="FHA" evidence="1">
    <location>
        <begin position="23"/>
        <end position="73"/>
    </location>
</feature>
<dbReference type="Gene3D" id="2.60.200.20">
    <property type="match status" value="1"/>
</dbReference>
<dbReference type="Pfam" id="PF00498">
    <property type="entry name" value="FHA"/>
    <property type="match status" value="1"/>
</dbReference>
<evidence type="ECO:0000313" key="2">
    <source>
        <dbReference type="EMBL" id="MEA9357202.1"/>
    </source>
</evidence>
<dbReference type="SMART" id="SM00240">
    <property type="entry name" value="FHA"/>
    <property type="match status" value="1"/>
</dbReference>
<sequence length="132" mass="14586">MAVYLIFTLPDGEETKVHLSSSLIVGRAETCDVVLRESGVSSNHCSFVIDKDGKVQVQDLKSSNGTFKNGNPIKKTFLQVNDILKIYKVKVSIDGRKLNQEERDSIGFTKIVDVDMELTLPGLSVTKTKKPT</sequence>
<dbReference type="CDD" id="cd00060">
    <property type="entry name" value="FHA"/>
    <property type="match status" value="1"/>
</dbReference>
<comment type="caution">
    <text evidence="2">The sequence shown here is derived from an EMBL/GenBank/DDBJ whole genome shotgun (WGS) entry which is preliminary data.</text>
</comment>
<protein>
    <submittedName>
        <fullName evidence="2">FHA domain-containing protein</fullName>
    </submittedName>
</protein>
<proteinExistence type="predicted"/>
<evidence type="ECO:0000313" key="3">
    <source>
        <dbReference type="Proteomes" id="UP001302274"/>
    </source>
</evidence>
<gene>
    <name evidence="2" type="ORF">SHI21_13335</name>
</gene>
<dbReference type="RefSeq" id="WP_323577105.1">
    <property type="nucleotide sequence ID" value="NZ_JAYGJQ010000002.1"/>
</dbReference>
<name>A0ABU5VVY4_9BACT</name>
<dbReference type="PROSITE" id="PS50006">
    <property type="entry name" value="FHA_DOMAIN"/>
    <property type="match status" value="1"/>
</dbReference>
<organism evidence="2 3">
    <name type="scientific">Bacteriovorax antarcticus</name>
    <dbReference type="NCBI Taxonomy" id="3088717"/>
    <lineage>
        <taxon>Bacteria</taxon>
        <taxon>Pseudomonadati</taxon>
        <taxon>Bdellovibrionota</taxon>
        <taxon>Bacteriovoracia</taxon>
        <taxon>Bacteriovoracales</taxon>
        <taxon>Bacteriovoracaceae</taxon>
        <taxon>Bacteriovorax</taxon>
    </lineage>
</organism>
<reference evidence="2 3" key="1">
    <citation type="submission" date="2023-11" db="EMBL/GenBank/DDBJ databases">
        <title>A Novel Polar Bacteriovorax (B. antarcticus) Isolated from the Biocrust in Antarctica.</title>
        <authorList>
            <person name="Mun W."/>
            <person name="Choi S.Y."/>
            <person name="Mitchell R.J."/>
        </authorList>
    </citation>
    <scope>NUCLEOTIDE SEQUENCE [LARGE SCALE GENOMIC DNA]</scope>
    <source>
        <strain evidence="2 3">PP10</strain>
    </source>
</reference>
<dbReference type="Proteomes" id="UP001302274">
    <property type="component" value="Unassembled WGS sequence"/>
</dbReference>
<evidence type="ECO:0000259" key="1">
    <source>
        <dbReference type="PROSITE" id="PS50006"/>
    </source>
</evidence>
<keyword evidence="3" id="KW-1185">Reference proteome</keyword>
<dbReference type="EMBL" id="JAYGJQ010000002">
    <property type="protein sequence ID" value="MEA9357202.1"/>
    <property type="molecule type" value="Genomic_DNA"/>
</dbReference>
<dbReference type="InterPro" id="IPR008984">
    <property type="entry name" value="SMAD_FHA_dom_sf"/>
</dbReference>
<dbReference type="InterPro" id="IPR050923">
    <property type="entry name" value="Cell_Proc_Reg/RNA_Proc"/>
</dbReference>
<dbReference type="PANTHER" id="PTHR23308">
    <property type="entry name" value="NUCLEAR INHIBITOR OF PROTEIN PHOSPHATASE-1"/>
    <property type="match status" value="1"/>
</dbReference>
<accession>A0ABU5VVY4</accession>
<dbReference type="InterPro" id="IPR000253">
    <property type="entry name" value="FHA_dom"/>
</dbReference>